<sequence length="60" mass="6535">MNDKIKMVGIWELKMIDKATGKVLSTEIVENTIVNTGKERIAKLLNGESALDFDTIGIGA</sequence>
<organism evidence="1">
    <name type="scientific">marine sediment metagenome</name>
    <dbReference type="NCBI Taxonomy" id="412755"/>
    <lineage>
        <taxon>unclassified sequences</taxon>
        <taxon>metagenomes</taxon>
        <taxon>ecological metagenomes</taxon>
    </lineage>
</organism>
<dbReference type="EMBL" id="BART01013219">
    <property type="protein sequence ID" value="GAG89356.1"/>
    <property type="molecule type" value="Genomic_DNA"/>
</dbReference>
<dbReference type="AlphaFoldDB" id="X1CYN6"/>
<protein>
    <submittedName>
        <fullName evidence="1">Uncharacterized protein</fullName>
    </submittedName>
</protein>
<comment type="caution">
    <text evidence="1">The sequence shown here is derived from an EMBL/GenBank/DDBJ whole genome shotgun (WGS) entry which is preliminary data.</text>
</comment>
<name>X1CYN6_9ZZZZ</name>
<proteinExistence type="predicted"/>
<reference evidence="1" key="1">
    <citation type="journal article" date="2014" name="Front. Microbiol.">
        <title>High frequency of phylogenetically diverse reductive dehalogenase-homologous genes in deep subseafloor sedimentary metagenomes.</title>
        <authorList>
            <person name="Kawai M."/>
            <person name="Futagami T."/>
            <person name="Toyoda A."/>
            <person name="Takaki Y."/>
            <person name="Nishi S."/>
            <person name="Hori S."/>
            <person name="Arai W."/>
            <person name="Tsubouchi T."/>
            <person name="Morono Y."/>
            <person name="Uchiyama I."/>
            <person name="Ito T."/>
            <person name="Fujiyama A."/>
            <person name="Inagaki F."/>
            <person name="Takami H."/>
        </authorList>
    </citation>
    <scope>NUCLEOTIDE SEQUENCE</scope>
    <source>
        <strain evidence="1">Expedition CK06-06</strain>
    </source>
</reference>
<gene>
    <name evidence="1" type="ORF">S01H4_27163</name>
</gene>
<feature type="non-terminal residue" evidence="1">
    <location>
        <position position="60"/>
    </location>
</feature>
<accession>X1CYN6</accession>
<evidence type="ECO:0000313" key="1">
    <source>
        <dbReference type="EMBL" id="GAG89356.1"/>
    </source>
</evidence>